<keyword evidence="2" id="KW-0472">Membrane</keyword>
<keyword evidence="1" id="KW-0175">Coiled coil</keyword>
<evidence type="ECO:0000259" key="4">
    <source>
        <dbReference type="Pfam" id="PF07495"/>
    </source>
</evidence>
<dbReference type="Proteomes" id="UP001597469">
    <property type="component" value="Unassembled WGS sequence"/>
</dbReference>
<dbReference type="Gene3D" id="2.60.40.10">
    <property type="entry name" value="Immunoglobulins"/>
    <property type="match status" value="1"/>
</dbReference>
<dbReference type="PANTHER" id="PTHR34220">
    <property type="entry name" value="SENSOR HISTIDINE KINASE YPDA"/>
    <property type="match status" value="1"/>
</dbReference>
<dbReference type="EMBL" id="JBHULN010000025">
    <property type="protein sequence ID" value="MFD2574253.1"/>
    <property type="molecule type" value="Genomic_DNA"/>
</dbReference>
<dbReference type="Pfam" id="PF07495">
    <property type="entry name" value="Y_Y_Y"/>
    <property type="match status" value="1"/>
</dbReference>
<feature type="transmembrane region" description="Helical" evidence="2">
    <location>
        <begin position="814"/>
        <end position="832"/>
    </location>
</feature>
<feature type="domain" description="Signal transduction histidine kinase internal region" evidence="3">
    <location>
        <begin position="856"/>
        <end position="936"/>
    </location>
</feature>
<dbReference type="Pfam" id="PF06580">
    <property type="entry name" value="His_kinase"/>
    <property type="match status" value="1"/>
</dbReference>
<dbReference type="InterPro" id="IPR015943">
    <property type="entry name" value="WD40/YVTN_repeat-like_dom_sf"/>
</dbReference>
<dbReference type="InterPro" id="IPR036890">
    <property type="entry name" value="HATPase_C_sf"/>
</dbReference>
<accession>A0ABW5MB96</accession>
<dbReference type="Pfam" id="PF07494">
    <property type="entry name" value="Reg_prop"/>
    <property type="match status" value="4"/>
</dbReference>
<dbReference type="SUPFAM" id="SSF55874">
    <property type="entry name" value="ATPase domain of HSP90 chaperone/DNA topoisomerase II/histidine kinase"/>
    <property type="match status" value="1"/>
</dbReference>
<keyword evidence="2" id="KW-0812">Transmembrane</keyword>
<feature type="coiled-coil region" evidence="1">
    <location>
        <begin position="832"/>
        <end position="859"/>
    </location>
</feature>
<dbReference type="InterPro" id="IPR050640">
    <property type="entry name" value="Bact_2-comp_sensor_kinase"/>
</dbReference>
<proteinExistence type="predicted"/>
<dbReference type="InterPro" id="IPR011123">
    <property type="entry name" value="Y_Y_Y"/>
</dbReference>
<evidence type="ECO:0000313" key="5">
    <source>
        <dbReference type="EMBL" id="MFD2574253.1"/>
    </source>
</evidence>
<reference evidence="6" key="1">
    <citation type="journal article" date="2019" name="Int. J. Syst. Evol. Microbiol.">
        <title>The Global Catalogue of Microorganisms (GCM) 10K type strain sequencing project: providing services to taxonomists for standard genome sequencing and annotation.</title>
        <authorList>
            <consortium name="The Broad Institute Genomics Platform"/>
            <consortium name="The Broad Institute Genome Sequencing Center for Infectious Disease"/>
            <person name="Wu L."/>
            <person name="Ma J."/>
        </authorList>
    </citation>
    <scope>NUCLEOTIDE SEQUENCE [LARGE SCALE GENOMIC DNA]</scope>
    <source>
        <strain evidence="6">KCTC 42805</strain>
    </source>
</reference>
<keyword evidence="6" id="KW-1185">Reference proteome</keyword>
<protein>
    <submittedName>
        <fullName evidence="5">Two-component regulator propeller domain-containing protein</fullName>
    </submittedName>
</protein>
<dbReference type="PANTHER" id="PTHR34220:SF7">
    <property type="entry name" value="SENSOR HISTIDINE KINASE YPDA"/>
    <property type="match status" value="1"/>
</dbReference>
<gene>
    <name evidence="5" type="ORF">ACFSUS_26700</name>
</gene>
<dbReference type="SUPFAM" id="SSF63829">
    <property type="entry name" value="Calcium-dependent phosphotriesterase"/>
    <property type="match status" value="2"/>
</dbReference>
<evidence type="ECO:0000256" key="2">
    <source>
        <dbReference type="SAM" id="Phobius"/>
    </source>
</evidence>
<dbReference type="RefSeq" id="WP_381527752.1">
    <property type="nucleotide sequence ID" value="NZ_JBHULN010000025.1"/>
</dbReference>
<dbReference type="InterPro" id="IPR011110">
    <property type="entry name" value="Reg_prop"/>
</dbReference>
<dbReference type="Gene3D" id="3.30.565.10">
    <property type="entry name" value="Histidine kinase-like ATPase, C-terminal domain"/>
    <property type="match status" value="1"/>
</dbReference>
<evidence type="ECO:0000259" key="3">
    <source>
        <dbReference type="Pfam" id="PF06580"/>
    </source>
</evidence>
<keyword evidence="2" id="KW-1133">Transmembrane helix</keyword>
<dbReference type="InterPro" id="IPR013783">
    <property type="entry name" value="Ig-like_fold"/>
</dbReference>
<evidence type="ECO:0000256" key="1">
    <source>
        <dbReference type="SAM" id="Coils"/>
    </source>
</evidence>
<comment type="caution">
    <text evidence="5">The sequence shown here is derived from an EMBL/GenBank/DDBJ whole genome shotgun (WGS) entry which is preliminary data.</text>
</comment>
<dbReference type="SUPFAM" id="SSF101898">
    <property type="entry name" value="NHL repeat"/>
    <property type="match status" value="1"/>
</dbReference>
<evidence type="ECO:0000313" key="6">
    <source>
        <dbReference type="Proteomes" id="UP001597469"/>
    </source>
</evidence>
<sequence length="1070" mass="120581">MKSRIAGVKTLRTNRQLCRRYQLLLLTLLLLANQGYGQSPTLLFQRLTLSQGLSTNYATSFAQDTLGFLWIGTINGLNRFDGLRCVTYTRQVGNPHSLSNRIVRCVFKARNGTLWIGTQRGLNRFIPEKQAFQRYSFATLGTGCDLVRAVAESSDGLLWLATSGGVVVLNPKTANAKRLAIPADSTLLQSANTIRRVLIDGPTLWIGTQAGLYAYNRTTKQFRLFRHHDSAATSLPNDYVSTLVLHPRTNELIVGTRMGHLAVLDQGTDTFRRLPLAAKNQEVSSVVFTQTGAMWVSVAGGGIHRYDAAKNRFFTYLNDETNSRTLVSNSVKALFEDRSGVIWAATDDAGISWFNPTVKKVHSLFDDVGYRPASTLGFDAGQLSFDSQNRLWVSTRDGLACINPQAQTYRIYRHDPKNPHSLSDNWTYAALADRYGFVWAGMPTGLNRLNISTGRFEHIRCLPSPESPTRYPAFDPKRRDFVAGSQVFIITESPDGRLFIGTNEKLTIYDPRTGLFSNQFNDERIRQLPGKNYNTLSFDRAHNLWVGGLGPVYKISPDLKLLAQYDHKEDDPYSLPDEGVTDFVEDKRGQIWMSSDNGLACLNQRTGRFAVYTTRHGLPNNDIAALQLVNDSLWVSTSKGLACLDTRTLRFTTFDEADGIPSSEFESGSVVRDSSGRIYFGAMRGLVYVEPNQIRLNRFVPPVYLTSFRVNDRELLRGSPDRPPTIVLDYSQNGFSFDMAALSFDNADGNRYAYRLEGFEDQWNQATNRAFASYTNVPPGEYVLHVIAANNDGVWNRQGYKLPLTIRPPFWQTWWFQIVAFGSLLTLVISVARRREARLVKEQREKSELRERIAASEMKALRSQMNPHFLYNSLNAIRLFVLQNDSDNADKYLVKFARLMRLILENSRLEWVTLASELEQLALYLELEQLRFGNKFDFKVDADPALDRENTSIPPMIIQPYIENSILHGIAHKKNRGTIQVCIKPVDDRLECTVEDDGVGRLKASELKSKTVSSHKSVGLKVTEERLQLISQRSGKETRVTIVDKVGDDQQPLGTKVIIQLPLMTAQETA</sequence>
<feature type="domain" description="Two component regulator three Y" evidence="4">
    <location>
        <begin position="744"/>
        <end position="806"/>
    </location>
</feature>
<dbReference type="InterPro" id="IPR010559">
    <property type="entry name" value="Sig_transdc_His_kin_internal"/>
</dbReference>
<name>A0ABW5MB96_9BACT</name>
<dbReference type="Gene3D" id="2.130.10.10">
    <property type="entry name" value="YVTN repeat-like/Quinoprotein amine dehydrogenase"/>
    <property type="match status" value="4"/>
</dbReference>
<organism evidence="5 6">
    <name type="scientific">Spirosoma soli</name>
    <dbReference type="NCBI Taxonomy" id="1770529"/>
    <lineage>
        <taxon>Bacteria</taxon>
        <taxon>Pseudomonadati</taxon>
        <taxon>Bacteroidota</taxon>
        <taxon>Cytophagia</taxon>
        <taxon>Cytophagales</taxon>
        <taxon>Cytophagaceae</taxon>
        <taxon>Spirosoma</taxon>
    </lineage>
</organism>